<dbReference type="Proteomes" id="UP001165063">
    <property type="component" value="Unassembled WGS sequence"/>
</dbReference>
<keyword evidence="2" id="KW-1185">Reference proteome</keyword>
<evidence type="ECO:0000313" key="1">
    <source>
        <dbReference type="EMBL" id="GMG21391.1"/>
    </source>
</evidence>
<name>A0A9W6YTK7_AMBMO</name>
<dbReference type="EMBL" id="BSXU01000649">
    <property type="protein sequence ID" value="GMG21391.1"/>
    <property type="molecule type" value="Genomic_DNA"/>
</dbReference>
<protein>
    <submittedName>
        <fullName evidence="1">Unnamed protein product</fullName>
    </submittedName>
</protein>
<sequence>MSKRTLLQQLYDYSDIFCYSEDDNNFIKTVMPVKERRVVAKHIRKYISDQDDTSETYMSFLNAVDACQTEAAGDKLIAAKVDLRKFKTIKLNGFEYSISDSYFKSSSKVR</sequence>
<organism evidence="1 2">
    <name type="scientific">Ambrosiozyma monospora</name>
    <name type="common">Yeast</name>
    <name type="synonym">Endomycopsis monosporus</name>
    <dbReference type="NCBI Taxonomy" id="43982"/>
    <lineage>
        <taxon>Eukaryota</taxon>
        <taxon>Fungi</taxon>
        <taxon>Dikarya</taxon>
        <taxon>Ascomycota</taxon>
        <taxon>Saccharomycotina</taxon>
        <taxon>Pichiomycetes</taxon>
        <taxon>Pichiales</taxon>
        <taxon>Pichiaceae</taxon>
        <taxon>Ambrosiozyma</taxon>
    </lineage>
</organism>
<dbReference type="AlphaFoldDB" id="A0A9W6YTK7"/>
<comment type="caution">
    <text evidence="1">The sequence shown here is derived from an EMBL/GenBank/DDBJ whole genome shotgun (WGS) entry which is preliminary data.</text>
</comment>
<proteinExistence type="predicted"/>
<gene>
    <name evidence="1" type="ORF">Amon01_000195900</name>
</gene>
<accession>A0A9W6YTK7</accession>
<reference evidence="1" key="1">
    <citation type="submission" date="2023-04" db="EMBL/GenBank/DDBJ databases">
        <title>Ambrosiozyma monospora NBRC 1965.</title>
        <authorList>
            <person name="Ichikawa N."/>
            <person name="Sato H."/>
            <person name="Tonouchi N."/>
        </authorList>
    </citation>
    <scope>NUCLEOTIDE SEQUENCE</scope>
    <source>
        <strain evidence="1">NBRC 1965</strain>
    </source>
</reference>
<evidence type="ECO:0000313" key="2">
    <source>
        <dbReference type="Proteomes" id="UP001165063"/>
    </source>
</evidence>